<comment type="caution">
    <text evidence="1">The sequence shown here is derived from an EMBL/GenBank/DDBJ whole genome shotgun (WGS) entry which is preliminary data.</text>
</comment>
<sequence>MRGCVVVVQHYTSNSESLENFWQAMVCVSGCCNGKSSFNVIKIQHDKSINTVEDIIKSGYKMKYDAHTEMGLLLRRREEFAFCARRAECDSAGAEGAARARPSKLISSTTFRTNSLKTRV</sequence>
<accession>A0A4C1W8U8</accession>
<dbReference type="Proteomes" id="UP000299102">
    <property type="component" value="Unassembled WGS sequence"/>
</dbReference>
<keyword evidence="2" id="KW-1185">Reference proteome</keyword>
<organism evidence="1 2">
    <name type="scientific">Eumeta variegata</name>
    <name type="common">Bagworm moth</name>
    <name type="synonym">Eumeta japonica</name>
    <dbReference type="NCBI Taxonomy" id="151549"/>
    <lineage>
        <taxon>Eukaryota</taxon>
        <taxon>Metazoa</taxon>
        <taxon>Ecdysozoa</taxon>
        <taxon>Arthropoda</taxon>
        <taxon>Hexapoda</taxon>
        <taxon>Insecta</taxon>
        <taxon>Pterygota</taxon>
        <taxon>Neoptera</taxon>
        <taxon>Endopterygota</taxon>
        <taxon>Lepidoptera</taxon>
        <taxon>Glossata</taxon>
        <taxon>Ditrysia</taxon>
        <taxon>Tineoidea</taxon>
        <taxon>Psychidae</taxon>
        <taxon>Oiketicinae</taxon>
        <taxon>Eumeta</taxon>
    </lineage>
</organism>
<gene>
    <name evidence="1" type="ORF">EVAR_79665_1</name>
</gene>
<dbReference type="EMBL" id="BGZK01000510">
    <property type="protein sequence ID" value="GBP47816.1"/>
    <property type="molecule type" value="Genomic_DNA"/>
</dbReference>
<reference evidence="1 2" key="1">
    <citation type="journal article" date="2019" name="Commun. Biol.">
        <title>The bagworm genome reveals a unique fibroin gene that provides high tensile strength.</title>
        <authorList>
            <person name="Kono N."/>
            <person name="Nakamura H."/>
            <person name="Ohtoshi R."/>
            <person name="Tomita M."/>
            <person name="Numata K."/>
            <person name="Arakawa K."/>
        </authorList>
    </citation>
    <scope>NUCLEOTIDE SEQUENCE [LARGE SCALE GENOMIC DNA]</scope>
</reference>
<name>A0A4C1W8U8_EUMVA</name>
<proteinExistence type="predicted"/>
<evidence type="ECO:0000313" key="2">
    <source>
        <dbReference type="Proteomes" id="UP000299102"/>
    </source>
</evidence>
<protein>
    <submittedName>
        <fullName evidence="1">Uncharacterized protein</fullName>
    </submittedName>
</protein>
<dbReference type="AlphaFoldDB" id="A0A4C1W8U8"/>
<evidence type="ECO:0000313" key="1">
    <source>
        <dbReference type="EMBL" id="GBP47816.1"/>
    </source>
</evidence>